<proteinExistence type="predicted"/>
<feature type="signal peptide" evidence="1">
    <location>
        <begin position="1"/>
        <end position="18"/>
    </location>
</feature>
<evidence type="ECO:0000313" key="2">
    <source>
        <dbReference type="EMBL" id="MCL6728759.1"/>
    </source>
</evidence>
<dbReference type="Pfam" id="PF12276">
    <property type="entry name" value="DUF3617"/>
    <property type="match status" value="1"/>
</dbReference>
<reference evidence="2" key="1">
    <citation type="submission" date="2022-05" db="EMBL/GenBank/DDBJ databases">
        <authorList>
            <person name="Jo J.-H."/>
            <person name="Im W.-T."/>
        </authorList>
    </citation>
    <scope>NUCLEOTIDE SEQUENCE</scope>
    <source>
        <strain evidence="2">SE220</strain>
    </source>
</reference>
<evidence type="ECO:0000256" key="1">
    <source>
        <dbReference type="SAM" id="SignalP"/>
    </source>
</evidence>
<name>A0ABT0RYS2_9SPHN</name>
<dbReference type="Proteomes" id="UP001165342">
    <property type="component" value="Unassembled WGS sequence"/>
</dbReference>
<keyword evidence="1" id="KW-0732">Signal</keyword>
<comment type="caution">
    <text evidence="2">The sequence shown here is derived from an EMBL/GenBank/DDBJ whole genome shotgun (WGS) entry which is preliminary data.</text>
</comment>
<sequence>MKYTVALIACALPLAACGKSPAVHEENASVAEVQNSIAEAGGTDSFVRPGLWESKVTLEEMSMPGMPKEVAAKMAGATGKAEVNRSCLTPDEAKRPKEGFFAGDNKNCRYDHFTMAGGKIDAVMKCSAEGATHTMTLQGGYTPNTYDMRMTMNAEGGAGPNAGMTMKMHVEASRVGECTGKES</sequence>
<dbReference type="RefSeq" id="WP_249830262.1">
    <property type="nucleotide sequence ID" value="NZ_JAMGBE010000001.1"/>
</dbReference>
<gene>
    <name evidence="2" type="ORF">LZ538_01655</name>
</gene>
<evidence type="ECO:0000313" key="3">
    <source>
        <dbReference type="Proteomes" id="UP001165342"/>
    </source>
</evidence>
<protein>
    <submittedName>
        <fullName evidence="2">DUF3617 domain-containing protein</fullName>
    </submittedName>
</protein>
<dbReference type="EMBL" id="JAMGBE010000001">
    <property type="protein sequence ID" value="MCL6728759.1"/>
    <property type="molecule type" value="Genomic_DNA"/>
</dbReference>
<dbReference type="InterPro" id="IPR022061">
    <property type="entry name" value="DUF3617"/>
</dbReference>
<feature type="chain" id="PRO_5045287180" evidence="1">
    <location>
        <begin position="19"/>
        <end position="183"/>
    </location>
</feature>
<organism evidence="2 3">
    <name type="scientific">Sphingomonas hankyongi</name>
    <dbReference type="NCBI Taxonomy" id="2908209"/>
    <lineage>
        <taxon>Bacteria</taxon>
        <taxon>Pseudomonadati</taxon>
        <taxon>Pseudomonadota</taxon>
        <taxon>Alphaproteobacteria</taxon>
        <taxon>Sphingomonadales</taxon>
        <taxon>Sphingomonadaceae</taxon>
        <taxon>Sphingomonas</taxon>
    </lineage>
</organism>
<accession>A0ABT0RYS2</accession>
<keyword evidence="3" id="KW-1185">Reference proteome</keyword>